<accession>A0A1W1HI14</accession>
<gene>
    <name evidence="1" type="ORF">MTBBW1_60014</name>
</gene>
<evidence type="ECO:0000313" key="1">
    <source>
        <dbReference type="EMBL" id="SLM32114.1"/>
    </source>
</evidence>
<name>A0A1W1HI14_9BACT</name>
<dbReference type="AlphaFoldDB" id="A0A1W1HI14"/>
<organism evidence="1 2">
    <name type="scientific">Desulfamplus magnetovallimortis</name>
    <dbReference type="NCBI Taxonomy" id="1246637"/>
    <lineage>
        <taxon>Bacteria</taxon>
        <taxon>Pseudomonadati</taxon>
        <taxon>Thermodesulfobacteriota</taxon>
        <taxon>Desulfobacteria</taxon>
        <taxon>Desulfobacterales</taxon>
        <taxon>Desulfobacteraceae</taxon>
        <taxon>Desulfamplus</taxon>
    </lineage>
</organism>
<evidence type="ECO:0000313" key="2">
    <source>
        <dbReference type="Proteomes" id="UP000191931"/>
    </source>
</evidence>
<protein>
    <submittedName>
        <fullName evidence="1">Uncharacterized protein</fullName>
    </submittedName>
</protein>
<dbReference type="STRING" id="1246637.MTBBW1_60014"/>
<keyword evidence="2" id="KW-1185">Reference proteome</keyword>
<dbReference type="Proteomes" id="UP000191931">
    <property type="component" value="Unassembled WGS sequence"/>
</dbReference>
<dbReference type="EMBL" id="FWEV01000303">
    <property type="protein sequence ID" value="SLM32114.1"/>
    <property type="molecule type" value="Genomic_DNA"/>
</dbReference>
<dbReference type="RefSeq" id="WP_186441017.1">
    <property type="nucleotide sequence ID" value="NZ_LT828540.1"/>
</dbReference>
<sequence length="53" mass="6638">MKQKELLDEKNVKKENVLKEKKMYEPPKCESKSPLNHVSTTYYYYYYTYTYIW</sequence>
<reference evidence="1 2" key="1">
    <citation type="submission" date="2017-03" db="EMBL/GenBank/DDBJ databases">
        <authorList>
            <person name="Afonso C.L."/>
            <person name="Miller P.J."/>
            <person name="Scott M.A."/>
            <person name="Spackman E."/>
            <person name="Goraichik I."/>
            <person name="Dimitrov K.M."/>
            <person name="Suarez D.L."/>
            <person name="Swayne D.E."/>
        </authorList>
    </citation>
    <scope>NUCLEOTIDE SEQUENCE [LARGE SCALE GENOMIC DNA]</scope>
    <source>
        <strain evidence="1">PRJEB14757</strain>
    </source>
</reference>
<proteinExistence type="predicted"/>